<proteinExistence type="predicted"/>
<gene>
    <name evidence="1" type="ORF">CU102_27985</name>
</gene>
<evidence type="ECO:0000313" key="2">
    <source>
        <dbReference type="Proteomes" id="UP000241444"/>
    </source>
</evidence>
<keyword evidence="2" id="KW-1185">Reference proteome</keyword>
<accession>A0A2P7ATH0</accession>
<dbReference type="AlphaFoldDB" id="A0A2P7ATH0"/>
<dbReference type="EMBL" id="PGGO01000051">
    <property type="protein sequence ID" value="PSH57518.1"/>
    <property type="molecule type" value="Genomic_DNA"/>
</dbReference>
<sequence>MQHLSTHIDDRLAERFSALAHVHGGKSALLRHLVRLAVDGP</sequence>
<feature type="non-terminal residue" evidence="1">
    <location>
        <position position="41"/>
    </location>
</feature>
<name>A0A2P7ATH0_9HYPH</name>
<evidence type="ECO:0000313" key="1">
    <source>
        <dbReference type="EMBL" id="PSH57518.1"/>
    </source>
</evidence>
<organism evidence="1 2">
    <name type="scientific">Phyllobacterium brassicacearum</name>
    <dbReference type="NCBI Taxonomy" id="314235"/>
    <lineage>
        <taxon>Bacteria</taxon>
        <taxon>Pseudomonadati</taxon>
        <taxon>Pseudomonadota</taxon>
        <taxon>Alphaproteobacteria</taxon>
        <taxon>Hyphomicrobiales</taxon>
        <taxon>Phyllobacteriaceae</taxon>
        <taxon>Phyllobacterium</taxon>
    </lineage>
</organism>
<comment type="caution">
    <text evidence="1">The sequence shown here is derived from an EMBL/GenBank/DDBJ whole genome shotgun (WGS) entry which is preliminary data.</text>
</comment>
<dbReference type="Proteomes" id="UP000241444">
    <property type="component" value="Unassembled WGS sequence"/>
</dbReference>
<reference evidence="2" key="1">
    <citation type="submission" date="2017-11" db="EMBL/GenBank/DDBJ databases">
        <authorList>
            <person name="Kuznetsova I."/>
            <person name="Sazanova A."/>
            <person name="Chirak E."/>
            <person name="Safronova V."/>
            <person name="Willems A."/>
        </authorList>
    </citation>
    <scope>NUCLEOTIDE SEQUENCE [LARGE SCALE GENOMIC DNA]</scope>
    <source>
        <strain evidence="2">STM 196</strain>
    </source>
</reference>
<protein>
    <submittedName>
        <fullName evidence="1">Plasmid mobilization relaxosome protein MobC</fullName>
    </submittedName>
</protein>